<evidence type="ECO:0000313" key="3">
    <source>
        <dbReference type="Proteomes" id="UP001596456"/>
    </source>
</evidence>
<feature type="region of interest" description="Disordered" evidence="1">
    <location>
        <begin position="1"/>
        <end position="56"/>
    </location>
</feature>
<dbReference type="RefSeq" id="WP_377360045.1">
    <property type="nucleotide sequence ID" value="NZ_JBHTCM010000016.1"/>
</dbReference>
<protein>
    <recommendedName>
        <fullName evidence="4">Htaa domain-containing protein</fullName>
    </recommendedName>
</protein>
<accession>A0ABW2KZ82</accession>
<organism evidence="2 3">
    <name type="scientific">Rhodocista pekingensis</name>
    <dbReference type="NCBI Taxonomy" id="201185"/>
    <lineage>
        <taxon>Bacteria</taxon>
        <taxon>Pseudomonadati</taxon>
        <taxon>Pseudomonadota</taxon>
        <taxon>Alphaproteobacteria</taxon>
        <taxon>Rhodospirillales</taxon>
        <taxon>Azospirillaceae</taxon>
        <taxon>Rhodocista</taxon>
    </lineage>
</organism>
<reference evidence="3" key="1">
    <citation type="journal article" date="2019" name="Int. J. Syst. Evol. Microbiol.">
        <title>The Global Catalogue of Microorganisms (GCM) 10K type strain sequencing project: providing services to taxonomists for standard genome sequencing and annotation.</title>
        <authorList>
            <consortium name="The Broad Institute Genomics Platform"/>
            <consortium name="The Broad Institute Genome Sequencing Center for Infectious Disease"/>
            <person name="Wu L."/>
            <person name="Ma J."/>
        </authorList>
    </citation>
    <scope>NUCLEOTIDE SEQUENCE [LARGE SCALE GENOMIC DNA]</scope>
    <source>
        <strain evidence="3">CGMCC 1.16275</strain>
    </source>
</reference>
<evidence type="ECO:0000256" key="1">
    <source>
        <dbReference type="SAM" id="MobiDB-lite"/>
    </source>
</evidence>
<keyword evidence="3" id="KW-1185">Reference proteome</keyword>
<dbReference type="EMBL" id="JBHTCM010000016">
    <property type="protein sequence ID" value="MFC7334487.1"/>
    <property type="molecule type" value="Genomic_DNA"/>
</dbReference>
<evidence type="ECO:0000313" key="2">
    <source>
        <dbReference type="EMBL" id="MFC7334487.1"/>
    </source>
</evidence>
<comment type="caution">
    <text evidence="2">The sequence shown here is derived from an EMBL/GenBank/DDBJ whole genome shotgun (WGS) entry which is preliminary data.</text>
</comment>
<gene>
    <name evidence="2" type="ORF">ACFQPS_15065</name>
</gene>
<dbReference type="Proteomes" id="UP001596456">
    <property type="component" value="Unassembled WGS sequence"/>
</dbReference>
<proteinExistence type="predicted"/>
<name>A0ABW2KZ82_9PROT</name>
<sequence>MTDDPDAAEVTPPAGSAAPTSGAGGALVPAGAADAGGGQAGQGDPGGTGTAGGRRFSLTGSMTMSFAVKGQALTAALRVPASPEQPVTLAVATADGPPGGVSVGFTPASRAFQVQGRLDQPVALGSVTLGPLDLTLSGRL</sequence>
<feature type="compositionally biased region" description="Gly residues" evidence="1">
    <location>
        <begin position="34"/>
        <end position="52"/>
    </location>
</feature>
<feature type="compositionally biased region" description="Low complexity" evidence="1">
    <location>
        <begin position="11"/>
        <end position="33"/>
    </location>
</feature>
<evidence type="ECO:0008006" key="4">
    <source>
        <dbReference type="Google" id="ProtNLM"/>
    </source>
</evidence>